<dbReference type="OrthoDB" id="9776731at2"/>
<keyword evidence="3" id="KW-0464">Manganese</keyword>
<feature type="binding site" evidence="3">
    <location>
        <position position="346"/>
    </location>
    <ligand>
        <name>Mn(2+)</name>
        <dbReference type="ChEBI" id="CHEBI:29035"/>
        <label>2</label>
    </ligand>
</feature>
<dbReference type="EC" id="3.-.-.-" evidence="5"/>
<dbReference type="Pfam" id="PF01546">
    <property type="entry name" value="Peptidase_M20"/>
    <property type="match status" value="1"/>
</dbReference>
<dbReference type="Pfam" id="PF07687">
    <property type="entry name" value="M20_dimer"/>
    <property type="match status" value="1"/>
</dbReference>
<protein>
    <submittedName>
        <fullName evidence="5">Amidohydrolase family protein</fullName>
        <ecNumber evidence="5">3.-.-.-</ecNumber>
    </submittedName>
</protein>
<gene>
    <name evidence="5" type="primary">yxeP_1</name>
    <name evidence="5" type="ORF">NCTC11048_00930</name>
</gene>
<dbReference type="SUPFAM" id="SSF53187">
    <property type="entry name" value="Zn-dependent exopeptidases"/>
    <property type="match status" value="1"/>
</dbReference>
<feature type="binding site" evidence="3">
    <location>
        <position position="129"/>
    </location>
    <ligand>
        <name>Mn(2+)</name>
        <dbReference type="ChEBI" id="CHEBI:29035"/>
        <label>2</label>
    </ligand>
</feature>
<name>A0A380G474_STAIN</name>
<dbReference type="InterPro" id="IPR036264">
    <property type="entry name" value="Bact_exopeptidase_dim_dom"/>
</dbReference>
<dbReference type="AlphaFoldDB" id="A0A380G474"/>
<accession>A0A380G474</accession>
<dbReference type="Gene3D" id="3.40.630.10">
    <property type="entry name" value="Zn peptidases"/>
    <property type="match status" value="1"/>
</dbReference>
<comment type="cofactor">
    <cofactor evidence="3">
        <name>Mn(2+)</name>
        <dbReference type="ChEBI" id="CHEBI:29035"/>
    </cofactor>
    <text evidence="3">The Mn(2+) ion enhances activity.</text>
</comment>
<dbReference type="PIRSF" id="PIRSF005962">
    <property type="entry name" value="Pept_M20D_amidohydro"/>
    <property type="match status" value="1"/>
</dbReference>
<dbReference type="PANTHER" id="PTHR11014">
    <property type="entry name" value="PEPTIDASE M20 FAMILY MEMBER"/>
    <property type="match status" value="1"/>
</dbReference>
<dbReference type="InterPro" id="IPR033846">
    <property type="entry name" value="YxeP-like"/>
</dbReference>
<feature type="binding site" evidence="3">
    <location>
        <position position="153"/>
    </location>
    <ligand>
        <name>Mn(2+)</name>
        <dbReference type="ChEBI" id="CHEBI:29035"/>
        <label>2</label>
    </ligand>
</feature>
<dbReference type="FunFam" id="3.30.70.360:FF:000014">
    <property type="entry name" value="N-acyl-L-amino acid amidohydrolase"/>
    <property type="match status" value="1"/>
</dbReference>
<dbReference type="GO" id="GO:0016787">
    <property type="term" value="F:hydrolase activity"/>
    <property type="evidence" value="ECO:0007669"/>
    <property type="project" value="UniProtKB-KW"/>
</dbReference>
<evidence type="ECO:0000256" key="2">
    <source>
        <dbReference type="ARBA" id="ARBA00022801"/>
    </source>
</evidence>
<keyword evidence="6" id="KW-1185">Reference proteome</keyword>
<dbReference type="EMBL" id="UHDP01000003">
    <property type="protein sequence ID" value="SUM45939.1"/>
    <property type="molecule type" value="Genomic_DNA"/>
</dbReference>
<evidence type="ECO:0000256" key="3">
    <source>
        <dbReference type="PIRSR" id="PIRSR005962-1"/>
    </source>
</evidence>
<dbReference type="InterPro" id="IPR011650">
    <property type="entry name" value="Peptidase_M20_dimer"/>
</dbReference>
<feature type="binding site" evidence="3">
    <location>
        <position position="93"/>
    </location>
    <ligand>
        <name>Mn(2+)</name>
        <dbReference type="ChEBI" id="CHEBI:29035"/>
        <label>2</label>
    </ligand>
</feature>
<keyword evidence="2 5" id="KW-0378">Hydrolase</keyword>
<feature type="domain" description="Peptidase M20 dimerisation" evidence="4">
    <location>
        <begin position="174"/>
        <end position="270"/>
    </location>
</feature>
<evidence type="ECO:0000313" key="5">
    <source>
        <dbReference type="EMBL" id="SUM45939.1"/>
    </source>
</evidence>
<evidence type="ECO:0000259" key="4">
    <source>
        <dbReference type="Pfam" id="PF07687"/>
    </source>
</evidence>
<evidence type="ECO:0000256" key="1">
    <source>
        <dbReference type="ARBA" id="ARBA00006153"/>
    </source>
</evidence>
<dbReference type="GO" id="GO:0046872">
    <property type="term" value="F:metal ion binding"/>
    <property type="evidence" value="ECO:0007669"/>
    <property type="project" value="UniProtKB-KW"/>
</dbReference>
<dbReference type="SUPFAM" id="SSF55031">
    <property type="entry name" value="Bacterial exopeptidase dimerisation domain"/>
    <property type="match status" value="1"/>
</dbReference>
<feature type="binding site" evidence="3">
    <location>
        <position position="95"/>
    </location>
    <ligand>
        <name>Mn(2+)</name>
        <dbReference type="ChEBI" id="CHEBI:29035"/>
        <label>2</label>
    </ligand>
</feature>
<sequence length="378" mass="42312">MAADLNQLIAWRRWFHQNPELSNEEFQTTARIREILENHDIRILDLPLKVGLIAEVGAGEDLLAIRADIDALPIHEKTNVAYQSQNDNVMHACGHDIHMTSMLGTAVKLKEMESELPGRVRIIFQSAEETGDGAPTIVQTGALDGALAILGFHNDPTLKVGEWRAKAGHLTSNVDRFNIRIQGRGAHAAMPHNSIDPQIVLAQLISSLQTIVSRNLAPYDKAVVTIGQIHSGHTWNVIPQEAMVEGTVRSFKAEIRDQVEERMTQICEGLEKQFNVKIDLDYHRLTASVVNDESLQHMALEVAQAVGYQAKVLPRALTIGEDFSGYQAVAPVHFAMIGSDSEYPLHHEQFQPNEQILDKVPEYFIAFIQRLWDNYLSR</sequence>
<dbReference type="Proteomes" id="UP000255549">
    <property type="component" value="Unassembled WGS sequence"/>
</dbReference>
<dbReference type="NCBIfam" id="TIGR01891">
    <property type="entry name" value="amidohydrolases"/>
    <property type="match status" value="1"/>
</dbReference>
<dbReference type="PANTHER" id="PTHR11014:SF63">
    <property type="entry name" value="METALLOPEPTIDASE, PUTATIVE (AFU_ORTHOLOGUE AFUA_6G09600)-RELATED"/>
    <property type="match status" value="1"/>
</dbReference>
<dbReference type="InterPro" id="IPR017439">
    <property type="entry name" value="Amidohydrolase"/>
</dbReference>
<dbReference type="CDD" id="cd05669">
    <property type="entry name" value="M20_Acy1_YxeP-like"/>
    <property type="match status" value="1"/>
</dbReference>
<reference evidence="5 6" key="1">
    <citation type="submission" date="2018-06" db="EMBL/GenBank/DDBJ databases">
        <authorList>
            <consortium name="Pathogen Informatics"/>
            <person name="Doyle S."/>
        </authorList>
    </citation>
    <scope>NUCLEOTIDE SEQUENCE [LARGE SCALE GENOMIC DNA]</scope>
    <source>
        <strain evidence="6">NCTC 11048</strain>
    </source>
</reference>
<dbReference type="STRING" id="1141106.GCA_000308095_00124"/>
<organism evidence="5 6">
    <name type="scientific">Staphylococcus intermedius NCTC 11048</name>
    <dbReference type="NCBI Taxonomy" id="1141106"/>
    <lineage>
        <taxon>Bacteria</taxon>
        <taxon>Bacillati</taxon>
        <taxon>Bacillota</taxon>
        <taxon>Bacilli</taxon>
        <taxon>Bacillales</taxon>
        <taxon>Staphylococcaceae</taxon>
        <taxon>Staphylococcus</taxon>
        <taxon>Staphylococcus intermedius group</taxon>
    </lineage>
</organism>
<dbReference type="InterPro" id="IPR002933">
    <property type="entry name" value="Peptidase_M20"/>
</dbReference>
<comment type="similarity">
    <text evidence="1">Belongs to the peptidase M20 family.</text>
</comment>
<keyword evidence="3" id="KW-0479">Metal-binding</keyword>
<dbReference type="Gene3D" id="3.30.70.360">
    <property type="match status" value="1"/>
</dbReference>
<proteinExistence type="inferred from homology"/>
<dbReference type="RefSeq" id="WP_019169615.1">
    <property type="nucleotide sequence ID" value="NZ_CAIB01000276.1"/>
</dbReference>
<evidence type="ECO:0000313" key="6">
    <source>
        <dbReference type="Proteomes" id="UP000255549"/>
    </source>
</evidence>